<organism evidence="1">
    <name type="scientific">viral metagenome</name>
    <dbReference type="NCBI Taxonomy" id="1070528"/>
    <lineage>
        <taxon>unclassified sequences</taxon>
        <taxon>metagenomes</taxon>
        <taxon>organismal metagenomes</taxon>
    </lineage>
</organism>
<dbReference type="AlphaFoldDB" id="A0A6H1ZDI9"/>
<evidence type="ECO:0000313" key="1">
    <source>
        <dbReference type="EMBL" id="QJA45522.1"/>
    </source>
</evidence>
<protein>
    <submittedName>
        <fullName evidence="1">Uncharacterized protein</fullName>
    </submittedName>
</protein>
<proteinExistence type="predicted"/>
<dbReference type="EMBL" id="MT144619">
    <property type="protein sequence ID" value="QJH95398.1"/>
    <property type="molecule type" value="Genomic_DNA"/>
</dbReference>
<evidence type="ECO:0000313" key="4">
    <source>
        <dbReference type="EMBL" id="QJH95398.1"/>
    </source>
</evidence>
<reference evidence="1" key="1">
    <citation type="submission" date="2020-03" db="EMBL/GenBank/DDBJ databases">
        <title>The deep terrestrial virosphere.</title>
        <authorList>
            <person name="Holmfeldt K."/>
            <person name="Nilsson E."/>
            <person name="Simone D."/>
            <person name="Lopez-Fernandez M."/>
            <person name="Wu X."/>
            <person name="de Brujin I."/>
            <person name="Lundin D."/>
            <person name="Andersson A."/>
            <person name="Bertilsson S."/>
            <person name="Dopson M."/>
        </authorList>
    </citation>
    <scope>NUCLEOTIDE SEQUENCE</scope>
    <source>
        <strain evidence="3">MM415A00371</strain>
        <strain evidence="2">MM415B00319</strain>
        <strain evidence="1">TM448A00246</strain>
        <strain evidence="4">TM448B00406</strain>
    </source>
</reference>
<dbReference type="EMBL" id="MT142495">
    <property type="protein sequence ID" value="QJA82771.1"/>
    <property type="molecule type" value="Genomic_DNA"/>
</dbReference>
<gene>
    <name evidence="3" type="ORF">MM415A00371_0033</name>
    <name evidence="2" type="ORF">MM415B00319_0037</name>
    <name evidence="1" type="ORF">TM448A00246_0013</name>
    <name evidence="4" type="ORF">TM448B00406_0014</name>
</gene>
<evidence type="ECO:0000313" key="3">
    <source>
        <dbReference type="EMBL" id="QJA82771.1"/>
    </source>
</evidence>
<name>A0A6H1ZDI9_9ZZZZ</name>
<evidence type="ECO:0000313" key="2">
    <source>
        <dbReference type="EMBL" id="QJA66907.1"/>
    </source>
</evidence>
<dbReference type="EMBL" id="MT143992">
    <property type="protein sequence ID" value="QJA45522.1"/>
    <property type="molecule type" value="Genomic_DNA"/>
</dbReference>
<sequence length="81" mass="9359">MTTCNIREKKSCFGKRHFYDRLSCERSGCKDSIIDKCSTAVKDMKVITKAFVGSIERIIGQKDTYMTIYDCISYEEKRVKG</sequence>
<accession>A0A6H1ZDI9</accession>
<dbReference type="EMBL" id="MT141563">
    <property type="protein sequence ID" value="QJA66907.1"/>
    <property type="molecule type" value="Genomic_DNA"/>
</dbReference>